<feature type="compositionally biased region" description="Basic and acidic residues" evidence="1">
    <location>
        <begin position="141"/>
        <end position="152"/>
    </location>
</feature>
<reference evidence="3 4" key="1">
    <citation type="submission" date="2018-03" db="EMBL/GenBank/DDBJ databases">
        <authorList>
            <person name="Guldener U."/>
        </authorList>
    </citation>
    <scope>NUCLEOTIDE SEQUENCE [LARGE SCALE GENOMIC DNA]</scope>
    <source>
        <strain evidence="3 4">DAOM196992</strain>
    </source>
</reference>
<feature type="region of interest" description="Disordered" evidence="1">
    <location>
        <begin position="132"/>
        <end position="204"/>
    </location>
</feature>
<protein>
    <submittedName>
        <fullName evidence="3">Uncharacterized protein</fullName>
    </submittedName>
</protein>
<accession>A0A5C3ESI9</accession>
<evidence type="ECO:0000256" key="2">
    <source>
        <dbReference type="SAM" id="SignalP"/>
    </source>
</evidence>
<feature type="chain" id="PRO_5023097651" evidence="2">
    <location>
        <begin position="22"/>
        <end position="204"/>
    </location>
</feature>
<evidence type="ECO:0000313" key="3">
    <source>
        <dbReference type="EMBL" id="SPO35293.1"/>
    </source>
</evidence>
<proteinExistence type="predicted"/>
<evidence type="ECO:0000256" key="1">
    <source>
        <dbReference type="SAM" id="MobiDB-lite"/>
    </source>
</evidence>
<keyword evidence="2" id="KW-0732">Signal</keyword>
<dbReference type="EMBL" id="OOIP01000001">
    <property type="protein sequence ID" value="SPO35293.1"/>
    <property type="molecule type" value="Genomic_DNA"/>
</dbReference>
<dbReference type="Proteomes" id="UP000323386">
    <property type="component" value="Unassembled WGS sequence"/>
</dbReference>
<name>A0A5C3ESI9_9BASI</name>
<feature type="region of interest" description="Disordered" evidence="1">
    <location>
        <begin position="37"/>
        <end position="57"/>
    </location>
</feature>
<sequence length="204" mass="21495">MVKAFGIAGVVAIALAMSAAAAPISRLDGSDIGLVKRDLPHGGNDDEIPDPDYPPRKRDFGDPHVVAVGGSRPPLHNDKRDFGDPHVVAVGGSRPPLHNDKRDFGDPHVVAVGGSRPPLHNDKRDFGDPHVVAVGRSRPPLHNDKRSNDGHDVIVGGRPPLQNDKRTIDGGEPPISPAPGSGVVHVKPVSPGDQHIANPGQHNR</sequence>
<feature type="signal peptide" evidence="2">
    <location>
        <begin position="1"/>
        <end position="21"/>
    </location>
</feature>
<dbReference type="AlphaFoldDB" id="A0A5C3ESI9"/>
<gene>
    <name evidence="3" type="ORF">PSFLO_00764</name>
</gene>
<evidence type="ECO:0000313" key="4">
    <source>
        <dbReference type="Proteomes" id="UP000323386"/>
    </source>
</evidence>
<organism evidence="3 4">
    <name type="scientific">Pseudozyma flocculosa</name>
    <dbReference type="NCBI Taxonomy" id="84751"/>
    <lineage>
        <taxon>Eukaryota</taxon>
        <taxon>Fungi</taxon>
        <taxon>Dikarya</taxon>
        <taxon>Basidiomycota</taxon>
        <taxon>Ustilaginomycotina</taxon>
        <taxon>Ustilaginomycetes</taxon>
        <taxon>Ustilaginales</taxon>
        <taxon>Ustilaginaceae</taxon>
        <taxon>Pseudozyma</taxon>
    </lineage>
</organism>
<keyword evidence="4" id="KW-1185">Reference proteome</keyword>